<dbReference type="InterPro" id="IPR050227">
    <property type="entry name" value="Rab"/>
</dbReference>
<dbReference type="InterPro" id="IPR027417">
    <property type="entry name" value="P-loop_NTPase"/>
</dbReference>
<dbReference type="AlphaFoldDB" id="H2Z0D8"/>
<dbReference type="PANTHER" id="PTHR47977">
    <property type="entry name" value="RAS-RELATED PROTEIN RAB"/>
    <property type="match status" value="1"/>
</dbReference>
<sequence>MGNGCMSINAVKTVDAPTPKFKLIVVGDTGVGKTSVIQRYARNFFSSEYIPTELLNIESVVRKLSIPDQGIVTVELWDVPTCDELSTRKTYYMDTDAVIVVVDVCDEDIAEISNQWRLDAVTNIVTSKGELSLENGIKNQPQVEKSHHSPKAGSIPVLLLGNKFDI</sequence>
<accession>H2Z0D8</accession>
<name>H2Z0D8_CIOSA</name>
<dbReference type="PRINTS" id="PR00449">
    <property type="entry name" value="RASTRNSFRMNG"/>
</dbReference>
<dbReference type="PROSITE" id="PS51419">
    <property type="entry name" value="RAB"/>
    <property type="match status" value="1"/>
</dbReference>
<dbReference type="SMART" id="SM00175">
    <property type="entry name" value="RAB"/>
    <property type="match status" value="1"/>
</dbReference>
<dbReference type="Ensembl" id="ENSCSAVT00000011181.1">
    <property type="protein sequence ID" value="ENSCSAVP00000011050.1"/>
    <property type="gene ID" value="ENSCSAVG00000006464.1"/>
</dbReference>
<dbReference type="eggNOG" id="KOG4423">
    <property type="taxonomic scope" value="Eukaryota"/>
</dbReference>
<reference evidence="4" key="1">
    <citation type="submission" date="2003-08" db="EMBL/GenBank/DDBJ databases">
        <authorList>
            <person name="Birren B."/>
            <person name="Nusbaum C."/>
            <person name="Abebe A."/>
            <person name="Abouelleil A."/>
            <person name="Adekoya E."/>
            <person name="Ait-zahra M."/>
            <person name="Allen N."/>
            <person name="Allen T."/>
            <person name="An P."/>
            <person name="Anderson M."/>
            <person name="Anderson S."/>
            <person name="Arachchi H."/>
            <person name="Armbruster J."/>
            <person name="Bachantsang P."/>
            <person name="Baldwin J."/>
            <person name="Barry A."/>
            <person name="Bayul T."/>
            <person name="Blitshsteyn B."/>
            <person name="Bloom T."/>
            <person name="Blye J."/>
            <person name="Boguslavskiy L."/>
            <person name="Borowsky M."/>
            <person name="Boukhgalter B."/>
            <person name="Brunache A."/>
            <person name="Butler J."/>
            <person name="Calixte N."/>
            <person name="Calvo S."/>
            <person name="Camarata J."/>
            <person name="Campo K."/>
            <person name="Chang J."/>
            <person name="Cheshatsang Y."/>
            <person name="Citroen M."/>
            <person name="Collymore A."/>
            <person name="Considine T."/>
            <person name="Cook A."/>
            <person name="Cooke P."/>
            <person name="Corum B."/>
            <person name="Cuomo C."/>
            <person name="David R."/>
            <person name="Dawoe T."/>
            <person name="Degray S."/>
            <person name="Dodge S."/>
            <person name="Dooley K."/>
            <person name="Dorje P."/>
            <person name="Dorjee K."/>
            <person name="Dorris L."/>
            <person name="Duffey N."/>
            <person name="Dupes A."/>
            <person name="Elkins T."/>
            <person name="Engels R."/>
            <person name="Erickson J."/>
            <person name="Farina A."/>
            <person name="Faro S."/>
            <person name="Ferreira P."/>
            <person name="Fischer H."/>
            <person name="Fitzgerald M."/>
            <person name="Foley K."/>
            <person name="Gage D."/>
            <person name="Galagan J."/>
            <person name="Gearin G."/>
            <person name="Gnerre S."/>
            <person name="Gnirke A."/>
            <person name="Goyette A."/>
            <person name="Graham J."/>
            <person name="Grandbois E."/>
            <person name="Gyaltsen K."/>
            <person name="Hafez N."/>
            <person name="Hagopian D."/>
            <person name="Hagos B."/>
            <person name="Hall J."/>
            <person name="Hatcher B."/>
            <person name="Heller A."/>
            <person name="Higgins H."/>
            <person name="Honan T."/>
            <person name="Horn A."/>
            <person name="Houde N."/>
            <person name="Hughes L."/>
            <person name="Hulme W."/>
            <person name="Husby E."/>
            <person name="Iliev I."/>
            <person name="Jaffe D."/>
            <person name="Jones C."/>
            <person name="Kamal M."/>
            <person name="Kamat A."/>
            <person name="Kamvysselis M."/>
            <person name="Karlsson E."/>
            <person name="Kells C."/>
            <person name="Kieu A."/>
            <person name="Kisner P."/>
            <person name="Kodira C."/>
            <person name="Kulbokas E."/>
            <person name="Labutti K."/>
            <person name="Lama D."/>
            <person name="Landers T."/>
            <person name="Leger J."/>
            <person name="Levine S."/>
            <person name="Lewis D."/>
            <person name="Lewis T."/>
            <person name="Lindblad-toh K."/>
            <person name="Liu X."/>
            <person name="Lokyitsang T."/>
            <person name="Lokyitsang Y."/>
            <person name="Lucien O."/>
            <person name="Lui A."/>
            <person name="Ma L.J."/>
            <person name="Mabbitt R."/>
            <person name="Macdonald J."/>
            <person name="Maclean C."/>
            <person name="Major J."/>
            <person name="Manning J."/>
            <person name="Marabella R."/>
            <person name="Maru K."/>
            <person name="Matthews C."/>
            <person name="Mauceli E."/>
            <person name="Mccarthy M."/>
            <person name="Mcdonough S."/>
            <person name="Mcghee T."/>
            <person name="Meldrim J."/>
            <person name="Meneus L."/>
            <person name="Mesirov J."/>
            <person name="Mihalev A."/>
            <person name="Mihova T."/>
            <person name="Mikkelsen T."/>
            <person name="Mlenga V."/>
            <person name="Moru K."/>
            <person name="Mozes J."/>
            <person name="Mulrain L."/>
            <person name="Munson G."/>
            <person name="Naylor J."/>
            <person name="Newes C."/>
            <person name="Nguyen C."/>
            <person name="Nguyen N."/>
            <person name="Nguyen T."/>
            <person name="Nicol R."/>
            <person name="Nielsen C."/>
            <person name="Nizzari M."/>
            <person name="Norbu C."/>
            <person name="Norbu N."/>
            <person name="O'donnell P."/>
            <person name="Okoawo O."/>
            <person name="O'leary S."/>
            <person name="Omotosho B."/>
            <person name="O'neill K."/>
            <person name="Osman S."/>
            <person name="Parker S."/>
            <person name="Perrin D."/>
            <person name="Phunkhang P."/>
            <person name="Piqani B."/>
            <person name="Purcell S."/>
            <person name="Rachupka T."/>
            <person name="Ramasamy U."/>
            <person name="Rameau R."/>
            <person name="Ray V."/>
            <person name="Raymond C."/>
            <person name="Retta R."/>
            <person name="Richardson S."/>
            <person name="Rise C."/>
            <person name="Rodriguez J."/>
            <person name="Rogers J."/>
            <person name="Rogov P."/>
            <person name="Rutman M."/>
            <person name="Schupbach R."/>
            <person name="Seaman C."/>
            <person name="Settipalli S."/>
            <person name="Sharpe T."/>
            <person name="Sheridan J."/>
            <person name="Sherpa N."/>
            <person name="Shi J."/>
            <person name="Smirnov S."/>
            <person name="Smith C."/>
            <person name="Sougnez C."/>
            <person name="Spencer B."/>
            <person name="Stalker J."/>
            <person name="Stange-thomann N."/>
            <person name="Stavropoulos S."/>
            <person name="Stetson K."/>
            <person name="Stone C."/>
            <person name="Stone S."/>
            <person name="Stubbs M."/>
            <person name="Talamas J."/>
            <person name="Tchuinga P."/>
            <person name="Tenzing P."/>
            <person name="Tesfaye S."/>
            <person name="Theodore J."/>
            <person name="Thoulutsang Y."/>
            <person name="Topham K."/>
            <person name="Towey S."/>
            <person name="Tsamla T."/>
            <person name="Tsomo N."/>
            <person name="Vallee D."/>
            <person name="Vassiliev H."/>
            <person name="Venkataraman V."/>
            <person name="Vinson J."/>
            <person name="Vo A."/>
            <person name="Wade C."/>
            <person name="Wang S."/>
            <person name="Wangchuk T."/>
            <person name="Wangdi T."/>
            <person name="Whittaker C."/>
            <person name="Wilkinson J."/>
            <person name="Wu Y."/>
            <person name="Wyman D."/>
            <person name="Yadav S."/>
            <person name="Yang S."/>
            <person name="Yang X."/>
            <person name="Yeager S."/>
            <person name="Yee E."/>
            <person name="Young G."/>
            <person name="Zainoun J."/>
            <person name="Zembeck L."/>
            <person name="Zimmer A."/>
            <person name="Zody M."/>
            <person name="Lander E."/>
        </authorList>
    </citation>
    <scope>NUCLEOTIDE SEQUENCE [LARGE SCALE GENOMIC DNA]</scope>
</reference>
<dbReference type="HOGENOM" id="CLU_1614515_0_0_1"/>
<dbReference type="GO" id="GO:0005525">
    <property type="term" value="F:GTP binding"/>
    <property type="evidence" value="ECO:0007669"/>
    <property type="project" value="UniProtKB-KW"/>
</dbReference>
<dbReference type="InParanoid" id="H2Z0D8"/>
<evidence type="ECO:0000256" key="1">
    <source>
        <dbReference type="ARBA" id="ARBA00022741"/>
    </source>
</evidence>
<dbReference type="GeneTree" id="ENSGT00940000168577"/>
<keyword evidence="4" id="KW-1185">Reference proteome</keyword>
<dbReference type="SUPFAM" id="SSF52540">
    <property type="entry name" value="P-loop containing nucleoside triphosphate hydrolases"/>
    <property type="match status" value="1"/>
</dbReference>
<reference evidence="3" key="3">
    <citation type="submission" date="2025-09" db="UniProtKB">
        <authorList>
            <consortium name="Ensembl"/>
        </authorList>
    </citation>
    <scope>IDENTIFICATION</scope>
</reference>
<dbReference type="GO" id="GO:0003924">
    <property type="term" value="F:GTPase activity"/>
    <property type="evidence" value="ECO:0007669"/>
    <property type="project" value="InterPro"/>
</dbReference>
<proteinExistence type="predicted"/>
<dbReference type="InterPro" id="IPR001806">
    <property type="entry name" value="Small_GTPase"/>
</dbReference>
<reference evidence="3" key="2">
    <citation type="submission" date="2025-08" db="UniProtKB">
        <authorList>
            <consortium name="Ensembl"/>
        </authorList>
    </citation>
    <scope>IDENTIFICATION</scope>
</reference>
<dbReference type="STRING" id="51511.ENSCSAVP00000011050"/>
<protein>
    <recommendedName>
        <fullName evidence="5">Small monomeric GTPase</fullName>
    </recommendedName>
</protein>
<dbReference type="Gene3D" id="3.40.50.300">
    <property type="entry name" value="P-loop containing nucleotide triphosphate hydrolases"/>
    <property type="match status" value="1"/>
</dbReference>
<evidence type="ECO:0000313" key="4">
    <source>
        <dbReference type="Proteomes" id="UP000007875"/>
    </source>
</evidence>
<organism evidence="3 4">
    <name type="scientific">Ciona savignyi</name>
    <name type="common">Pacific transparent sea squirt</name>
    <dbReference type="NCBI Taxonomy" id="51511"/>
    <lineage>
        <taxon>Eukaryota</taxon>
        <taxon>Metazoa</taxon>
        <taxon>Chordata</taxon>
        <taxon>Tunicata</taxon>
        <taxon>Ascidiacea</taxon>
        <taxon>Phlebobranchia</taxon>
        <taxon>Cionidae</taxon>
        <taxon>Ciona</taxon>
    </lineage>
</organism>
<keyword evidence="1" id="KW-0547">Nucleotide-binding</keyword>
<keyword evidence="2" id="KW-0342">GTP-binding</keyword>
<dbReference type="Pfam" id="PF00071">
    <property type="entry name" value="Ras"/>
    <property type="match status" value="1"/>
</dbReference>
<evidence type="ECO:0008006" key="5">
    <source>
        <dbReference type="Google" id="ProtNLM"/>
    </source>
</evidence>
<dbReference type="OMA" id="MGNGCMS"/>
<dbReference type="Proteomes" id="UP000007875">
    <property type="component" value="Unassembled WGS sequence"/>
</dbReference>
<evidence type="ECO:0000256" key="2">
    <source>
        <dbReference type="ARBA" id="ARBA00023134"/>
    </source>
</evidence>
<evidence type="ECO:0000313" key="3">
    <source>
        <dbReference type="Ensembl" id="ENSCSAVP00000011050.1"/>
    </source>
</evidence>